<dbReference type="EMBL" id="HG934468">
    <property type="protein sequence ID" value="CDN30448.1"/>
    <property type="molecule type" value="Genomic_DNA"/>
</dbReference>
<dbReference type="InterPro" id="IPR005077">
    <property type="entry name" value="Peptidase_C11"/>
</dbReference>
<dbReference type="eggNOG" id="ENOG502Z9TJ">
    <property type="taxonomic scope" value="Bacteria"/>
</dbReference>
<name>A0A060R9J8_9BACT</name>
<dbReference type="Gene3D" id="3.40.50.11970">
    <property type="match status" value="1"/>
</dbReference>
<dbReference type="PATRIC" id="fig|1433126.3.peg.339"/>
<dbReference type="AlphaFoldDB" id="A0A060R9J8"/>
<organism evidence="1 2">
    <name type="scientific">Mucinivorans hirudinis</name>
    <dbReference type="NCBI Taxonomy" id="1433126"/>
    <lineage>
        <taxon>Bacteria</taxon>
        <taxon>Pseudomonadati</taxon>
        <taxon>Bacteroidota</taxon>
        <taxon>Bacteroidia</taxon>
        <taxon>Bacteroidales</taxon>
        <taxon>Rikenellaceae</taxon>
        <taxon>Mucinivorans</taxon>
    </lineage>
</organism>
<protein>
    <submittedName>
        <fullName evidence="1">Clostripain-related protein</fullName>
    </submittedName>
</protein>
<dbReference type="PANTHER" id="PTHR37835">
    <property type="entry name" value="ALPHA-CLOSTRIPAIN"/>
    <property type="match status" value="1"/>
</dbReference>
<dbReference type="KEGG" id="rbc:BN938_0342"/>
<sequence length="354" mass="40338">MYMPWSSNLTSHFYNNLKDFEKVVKQNILKNNRLIVFFAETATKATMFEIQYKNGGVIRNTIQEYSVSTFTTAEGITSLINDVKKAAPANRYAMIVSCHGMGWLPVPTSEATKARYAQEKDYWEYEGVPLTRYFGGLSSDYQIDVTTFADGIVGSNTKMEYILFDDCYMSSIEVAYDLKDVTDYLIASPTEVMAYGYPYAIIGQYLIGNVDYYGICNGFLSFYEQYNVMPCGTIGVIDCTELDGMVSVMKEINSRYTFNEAEVNTVQRLDGYNPIIFFDFVDYVSKLCKDTELLNRFEIQYNKTVPHFMATKSYYSMSRGQVYLNAYSGVTISDISLSPKASSKTETDWYKATH</sequence>
<evidence type="ECO:0000313" key="1">
    <source>
        <dbReference type="EMBL" id="CDN30448.1"/>
    </source>
</evidence>
<evidence type="ECO:0000313" key="2">
    <source>
        <dbReference type="Proteomes" id="UP000027616"/>
    </source>
</evidence>
<accession>A0A060R9J8</accession>
<keyword evidence="2" id="KW-1185">Reference proteome</keyword>
<dbReference type="PANTHER" id="PTHR37835:SF1">
    <property type="entry name" value="ALPHA-CLOSTRIPAIN"/>
    <property type="match status" value="1"/>
</dbReference>
<proteinExistence type="predicted"/>
<gene>
    <name evidence="1" type="ORF">BN938_0342</name>
</gene>
<dbReference type="Proteomes" id="UP000027616">
    <property type="component" value="Chromosome I"/>
</dbReference>
<dbReference type="Pfam" id="PF03415">
    <property type="entry name" value="Peptidase_C11"/>
    <property type="match status" value="1"/>
</dbReference>
<reference evidence="1 2" key="1">
    <citation type="journal article" date="2015" name="Genome Announc.">
        <title>Complete Genome Sequence of the Novel Leech Symbiont Mucinivorans hirudinis M3T.</title>
        <authorList>
            <person name="Nelson M.C."/>
            <person name="Bomar L."/>
            <person name="Graf J."/>
        </authorList>
    </citation>
    <scope>NUCLEOTIDE SEQUENCE [LARGE SCALE GENOMIC DNA]</scope>
    <source>
        <strain evidence="2">M3</strain>
    </source>
</reference>
<dbReference type="HOGENOM" id="CLU_043496_0_0_10"/>